<accession>A0A0C3EHC0</accession>
<organism evidence="2 3">
    <name type="scientific">Scleroderma citrinum Foug A</name>
    <dbReference type="NCBI Taxonomy" id="1036808"/>
    <lineage>
        <taxon>Eukaryota</taxon>
        <taxon>Fungi</taxon>
        <taxon>Dikarya</taxon>
        <taxon>Basidiomycota</taxon>
        <taxon>Agaricomycotina</taxon>
        <taxon>Agaricomycetes</taxon>
        <taxon>Agaricomycetidae</taxon>
        <taxon>Boletales</taxon>
        <taxon>Sclerodermatineae</taxon>
        <taxon>Sclerodermataceae</taxon>
        <taxon>Scleroderma</taxon>
    </lineage>
</organism>
<dbReference type="InParanoid" id="A0A0C3EHC0"/>
<dbReference type="EMBL" id="KN822012">
    <property type="protein sequence ID" value="KIM67649.1"/>
    <property type="molecule type" value="Genomic_DNA"/>
</dbReference>
<evidence type="ECO:0000313" key="2">
    <source>
        <dbReference type="EMBL" id="KIM67649.1"/>
    </source>
</evidence>
<evidence type="ECO:0000256" key="1">
    <source>
        <dbReference type="SAM" id="MobiDB-lite"/>
    </source>
</evidence>
<sequence>MSTAIVLPTLSAWAASHLSGLLESKTQAAFNRAFDATFASKLDATVNGKHLSRDQYKQVLLDQSGAAPLEADASVQIEGQTVSLGDQGQLAGLVGLFYTSLDDSKYLVLGAPVETRTLSSINMTIEPTEKNPQPPTLHIRGYFDPRRVTVVNQIFSESTLHVTIPASSVPAQKAASTGQVELGPDPLNVPPKQKRSLPGVVRLPPGEMGAGPETLPGFGAFGVGPAIIPGETVGDIVQRGA</sequence>
<keyword evidence="3" id="KW-1185">Reference proteome</keyword>
<dbReference type="AlphaFoldDB" id="A0A0C3EHC0"/>
<feature type="region of interest" description="Disordered" evidence="1">
    <location>
        <begin position="175"/>
        <end position="197"/>
    </location>
</feature>
<dbReference type="HOGENOM" id="CLU_1171285_0_0_1"/>
<reference evidence="2 3" key="1">
    <citation type="submission" date="2014-04" db="EMBL/GenBank/DDBJ databases">
        <authorList>
            <consortium name="DOE Joint Genome Institute"/>
            <person name="Kuo A."/>
            <person name="Kohler A."/>
            <person name="Nagy L.G."/>
            <person name="Floudas D."/>
            <person name="Copeland A."/>
            <person name="Barry K.W."/>
            <person name="Cichocki N."/>
            <person name="Veneault-Fourrey C."/>
            <person name="LaButti K."/>
            <person name="Lindquist E.A."/>
            <person name="Lipzen A."/>
            <person name="Lundell T."/>
            <person name="Morin E."/>
            <person name="Murat C."/>
            <person name="Sun H."/>
            <person name="Tunlid A."/>
            <person name="Henrissat B."/>
            <person name="Grigoriev I.V."/>
            <person name="Hibbett D.S."/>
            <person name="Martin F."/>
            <person name="Nordberg H.P."/>
            <person name="Cantor M.N."/>
            <person name="Hua S.X."/>
        </authorList>
    </citation>
    <scope>NUCLEOTIDE SEQUENCE [LARGE SCALE GENOMIC DNA]</scope>
    <source>
        <strain evidence="2 3">Foug A</strain>
    </source>
</reference>
<protein>
    <submittedName>
        <fullName evidence="2">Uncharacterized protein</fullName>
    </submittedName>
</protein>
<dbReference type="OrthoDB" id="3188871at2759"/>
<evidence type="ECO:0000313" key="3">
    <source>
        <dbReference type="Proteomes" id="UP000053989"/>
    </source>
</evidence>
<reference evidence="3" key="2">
    <citation type="submission" date="2015-01" db="EMBL/GenBank/DDBJ databases">
        <title>Evolutionary Origins and Diversification of the Mycorrhizal Mutualists.</title>
        <authorList>
            <consortium name="DOE Joint Genome Institute"/>
            <consortium name="Mycorrhizal Genomics Consortium"/>
            <person name="Kohler A."/>
            <person name="Kuo A."/>
            <person name="Nagy L.G."/>
            <person name="Floudas D."/>
            <person name="Copeland A."/>
            <person name="Barry K.W."/>
            <person name="Cichocki N."/>
            <person name="Veneault-Fourrey C."/>
            <person name="LaButti K."/>
            <person name="Lindquist E.A."/>
            <person name="Lipzen A."/>
            <person name="Lundell T."/>
            <person name="Morin E."/>
            <person name="Murat C."/>
            <person name="Riley R."/>
            <person name="Ohm R."/>
            <person name="Sun H."/>
            <person name="Tunlid A."/>
            <person name="Henrissat B."/>
            <person name="Grigoriev I.V."/>
            <person name="Hibbett D.S."/>
            <person name="Martin F."/>
        </authorList>
    </citation>
    <scope>NUCLEOTIDE SEQUENCE [LARGE SCALE GENOMIC DNA]</scope>
    <source>
        <strain evidence="3">Foug A</strain>
    </source>
</reference>
<proteinExistence type="predicted"/>
<dbReference type="Proteomes" id="UP000053989">
    <property type="component" value="Unassembled WGS sequence"/>
</dbReference>
<name>A0A0C3EHC0_9AGAM</name>
<gene>
    <name evidence="2" type="ORF">SCLCIDRAFT_107692</name>
</gene>